<evidence type="ECO:0000256" key="1">
    <source>
        <dbReference type="ARBA" id="ARBA00010641"/>
    </source>
</evidence>
<dbReference type="InterPro" id="IPR013249">
    <property type="entry name" value="RNA_pol_sigma70_r4_t2"/>
</dbReference>
<dbReference type="InterPro" id="IPR013324">
    <property type="entry name" value="RNA_pol_sigma_r3/r4-like"/>
</dbReference>
<dbReference type="InterPro" id="IPR027383">
    <property type="entry name" value="Znf_put"/>
</dbReference>
<evidence type="ECO:0008006" key="12">
    <source>
        <dbReference type="Google" id="ProtNLM"/>
    </source>
</evidence>
<evidence type="ECO:0000313" key="10">
    <source>
        <dbReference type="EMBL" id="AHH97773.1"/>
    </source>
</evidence>
<dbReference type="PANTHER" id="PTHR43133:SF8">
    <property type="entry name" value="RNA POLYMERASE SIGMA FACTOR HI_1459-RELATED"/>
    <property type="match status" value="1"/>
</dbReference>
<evidence type="ECO:0000259" key="7">
    <source>
        <dbReference type="Pfam" id="PF04542"/>
    </source>
</evidence>
<dbReference type="InterPro" id="IPR041916">
    <property type="entry name" value="Anti_sigma_zinc_sf"/>
</dbReference>
<dbReference type="Pfam" id="PF13490">
    <property type="entry name" value="zf-HC2"/>
    <property type="match status" value="1"/>
</dbReference>
<dbReference type="InterPro" id="IPR007627">
    <property type="entry name" value="RNA_pol_sigma70_r2"/>
</dbReference>
<keyword evidence="11" id="KW-1185">Reference proteome</keyword>
<dbReference type="HOGENOM" id="CLU_021839_3_2_11"/>
<dbReference type="EMBL" id="CP007155">
    <property type="protein sequence ID" value="AHH97773.1"/>
    <property type="molecule type" value="Genomic_DNA"/>
</dbReference>
<gene>
    <name evidence="10" type="ORF">KALB_4411</name>
</gene>
<dbReference type="Pfam" id="PF04542">
    <property type="entry name" value="Sigma70_r2"/>
    <property type="match status" value="1"/>
</dbReference>
<dbReference type="STRING" id="1449976.KALB_4411"/>
<dbReference type="KEGG" id="kal:KALB_4411"/>
<organism evidence="10 11">
    <name type="scientific">Kutzneria albida DSM 43870</name>
    <dbReference type="NCBI Taxonomy" id="1449976"/>
    <lineage>
        <taxon>Bacteria</taxon>
        <taxon>Bacillati</taxon>
        <taxon>Actinomycetota</taxon>
        <taxon>Actinomycetes</taxon>
        <taxon>Pseudonocardiales</taxon>
        <taxon>Pseudonocardiaceae</taxon>
        <taxon>Kutzneria</taxon>
    </lineage>
</organism>
<dbReference type="Pfam" id="PF08281">
    <property type="entry name" value="Sigma70_r4_2"/>
    <property type="match status" value="1"/>
</dbReference>
<evidence type="ECO:0000256" key="6">
    <source>
        <dbReference type="SAM" id="MobiDB-lite"/>
    </source>
</evidence>
<dbReference type="GO" id="GO:0016987">
    <property type="term" value="F:sigma factor activity"/>
    <property type="evidence" value="ECO:0007669"/>
    <property type="project" value="UniProtKB-KW"/>
</dbReference>
<dbReference type="Gene3D" id="1.10.10.1320">
    <property type="entry name" value="Anti-sigma factor, zinc-finger domain"/>
    <property type="match status" value="1"/>
</dbReference>
<dbReference type="InterPro" id="IPR014284">
    <property type="entry name" value="RNA_pol_sigma-70_dom"/>
</dbReference>
<feature type="domain" description="Putative zinc-finger" evidence="9">
    <location>
        <begin position="191"/>
        <end position="225"/>
    </location>
</feature>
<evidence type="ECO:0000256" key="5">
    <source>
        <dbReference type="ARBA" id="ARBA00023163"/>
    </source>
</evidence>
<dbReference type="AlphaFoldDB" id="W5W9I2"/>
<dbReference type="GO" id="GO:0003677">
    <property type="term" value="F:DNA binding"/>
    <property type="evidence" value="ECO:0007669"/>
    <property type="project" value="UniProtKB-KW"/>
</dbReference>
<feature type="region of interest" description="Disordered" evidence="6">
    <location>
        <begin position="307"/>
        <end position="385"/>
    </location>
</feature>
<dbReference type="NCBIfam" id="TIGR02937">
    <property type="entry name" value="sigma70-ECF"/>
    <property type="match status" value="1"/>
</dbReference>
<dbReference type="SUPFAM" id="SSF88946">
    <property type="entry name" value="Sigma2 domain of RNA polymerase sigma factors"/>
    <property type="match status" value="1"/>
</dbReference>
<dbReference type="eggNOG" id="COG1595">
    <property type="taxonomic scope" value="Bacteria"/>
</dbReference>
<dbReference type="InterPro" id="IPR039425">
    <property type="entry name" value="RNA_pol_sigma-70-like"/>
</dbReference>
<sequence>MPESVPIVGDTELIAAVRAGSSRDFELLYQRHSGAARAFALHLTANSVEADDLVAEAFLRVLTALRAGRGPNEAFRSYLLVTLRNVSHEQFRRGRRVSVHEDMSEFDGGYQPDDVVLVAAERSIVAQAYAQLPERWRTVLWHTEVEGSKPTEVAELLGLTPNGVAALAYRAREGLRQAYLQAHLAAAEERCRATVARLGAWARTGLSRRESVQVESHLDGCERCRQLAAELSDLNYTLAARIGPLLLGTVFWQWSGTPAPTTTAVVVPPQPAAGPSWLGAAGSSVTLAVAVTFGLVTGMSEERAAAAETARATTLRPTAEATTSAPATSTTTPAPSSTAPSSTSTGPPTTTAAVVPPTTASAPVTTPPTTTTTSPPPVRPNWSLTGSRSVAGLAVTATNQSGQARVMTLEITPPRGAVIQSADGRCNLLTSLLGGTVRCVVTVAPGQSFTTHAWLVGDGHQHARAVLRSDEDVLTWSV</sequence>
<evidence type="ECO:0000256" key="2">
    <source>
        <dbReference type="ARBA" id="ARBA00023015"/>
    </source>
</evidence>
<evidence type="ECO:0000259" key="8">
    <source>
        <dbReference type="Pfam" id="PF08281"/>
    </source>
</evidence>
<dbReference type="Gene3D" id="1.10.1740.10">
    <property type="match status" value="1"/>
</dbReference>
<accession>W5W9I2</accession>
<proteinExistence type="inferred from homology"/>
<dbReference type="SUPFAM" id="SSF88659">
    <property type="entry name" value="Sigma3 and sigma4 domains of RNA polymerase sigma factors"/>
    <property type="match status" value="1"/>
</dbReference>
<keyword evidence="5" id="KW-0804">Transcription</keyword>
<feature type="domain" description="RNA polymerase sigma-70 region 2" evidence="7">
    <location>
        <begin position="28"/>
        <end position="96"/>
    </location>
</feature>
<dbReference type="Gene3D" id="1.10.10.10">
    <property type="entry name" value="Winged helix-like DNA-binding domain superfamily/Winged helix DNA-binding domain"/>
    <property type="match status" value="1"/>
</dbReference>
<keyword evidence="2" id="KW-0805">Transcription regulation</keyword>
<evidence type="ECO:0000256" key="3">
    <source>
        <dbReference type="ARBA" id="ARBA00023082"/>
    </source>
</evidence>
<comment type="similarity">
    <text evidence="1">Belongs to the sigma-70 factor family. ECF subfamily.</text>
</comment>
<dbReference type="GO" id="GO:0006352">
    <property type="term" value="P:DNA-templated transcription initiation"/>
    <property type="evidence" value="ECO:0007669"/>
    <property type="project" value="InterPro"/>
</dbReference>
<dbReference type="InterPro" id="IPR036388">
    <property type="entry name" value="WH-like_DNA-bd_sf"/>
</dbReference>
<reference evidence="10 11" key="1">
    <citation type="journal article" date="2014" name="BMC Genomics">
        <title>Complete genome sequence of producer of the glycopeptide antibiotic Aculeximycin Kutzneria albida DSM 43870T, a representative of minor genus of Pseudonocardiaceae.</title>
        <authorList>
            <person name="Rebets Y."/>
            <person name="Tokovenko B."/>
            <person name="Lushchyk I."/>
            <person name="Ruckert C."/>
            <person name="Zaburannyi N."/>
            <person name="Bechthold A."/>
            <person name="Kalinowski J."/>
            <person name="Luzhetskyy A."/>
        </authorList>
    </citation>
    <scope>NUCLEOTIDE SEQUENCE [LARGE SCALE GENOMIC DNA]</scope>
    <source>
        <strain evidence="10">DSM 43870</strain>
    </source>
</reference>
<feature type="compositionally biased region" description="Low complexity" evidence="6">
    <location>
        <begin position="307"/>
        <end position="373"/>
    </location>
</feature>
<protein>
    <recommendedName>
        <fullName evidence="12">RNA polymerase sigma-70 region 2 domain-containing protein</fullName>
    </recommendedName>
</protein>
<dbReference type="PANTHER" id="PTHR43133">
    <property type="entry name" value="RNA POLYMERASE ECF-TYPE SIGMA FACTO"/>
    <property type="match status" value="1"/>
</dbReference>
<feature type="domain" description="RNA polymerase sigma factor 70 region 4 type 2" evidence="8">
    <location>
        <begin position="125"/>
        <end position="173"/>
    </location>
</feature>
<dbReference type="InterPro" id="IPR013325">
    <property type="entry name" value="RNA_pol_sigma_r2"/>
</dbReference>
<evidence type="ECO:0000259" key="9">
    <source>
        <dbReference type="Pfam" id="PF13490"/>
    </source>
</evidence>
<evidence type="ECO:0000313" key="11">
    <source>
        <dbReference type="Proteomes" id="UP000019225"/>
    </source>
</evidence>
<dbReference type="RefSeq" id="WP_052360477.1">
    <property type="nucleotide sequence ID" value="NZ_CP007155.1"/>
</dbReference>
<keyword evidence="4" id="KW-0238">DNA-binding</keyword>
<name>W5W9I2_9PSEU</name>
<dbReference type="Proteomes" id="UP000019225">
    <property type="component" value="Chromosome"/>
</dbReference>
<evidence type="ECO:0000256" key="4">
    <source>
        <dbReference type="ARBA" id="ARBA00023125"/>
    </source>
</evidence>
<keyword evidence="3" id="KW-0731">Sigma factor</keyword>